<reference evidence="2" key="1">
    <citation type="journal article" date="2020" name="Stud. Mycol.">
        <title>101 Dothideomycetes genomes: a test case for predicting lifestyles and emergence of pathogens.</title>
        <authorList>
            <person name="Haridas S."/>
            <person name="Albert R."/>
            <person name="Binder M."/>
            <person name="Bloem J."/>
            <person name="Labutti K."/>
            <person name="Salamov A."/>
            <person name="Andreopoulos B."/>
            <person name="Baker S."/>
            <person name="Barry K."/>
            <person name="Bills G."/>
            <person name="Bluhm B."/>
            <person name="Cannon C."/>
            <person name="Castanera R."/>
            <person name="Culley D."/>
            <person name="Daum C."/>
            <person name="Ezra D."/>
            <person name="Gonzalez J."/>
            <person name="Henrissat B."/>
            <person name="Kuo A."/>
            <person name="Liang C."/>
            <person name="Lipzen A."/>
            <person name="Lutzoni F."/>
            <person name="Magnuson J."/>
            <person name="Mondo S."/>
            <person name="Nolan M."/>
            <person name="Ohm R."/>
            <person name="Pangilinan J."/>
            <person name="Park H.-J."/>
            <person name="Ramirez L."/>
            <person name="Alfaro M."/>
            <person name="Sun H."/>
            <person name="Tritt A."/>
            <person name="Yoshinaga Y."/>
            <person name="Zwiers L.-H."/>
            <person name="Turgeon B."/>
            <person name="Goodwin S."/>
            <person name="Spatafora J."/>
            <person name="Crous P."/>
            <person name="Grigoriev I."/>
        </authorList>
    </citation>
    <scope>NUCLEOTIDE SEQUENCE</scope>
    <source>
        <strain evidence="2">CBS 125425</strain>
    </source>
</reference>
<feature type="transmembrane region" description="Helical" evidence="1">
    <location>
        <begin position="12"/>
        <end position="34"/>
    </location>
</feature>
<dbReference type="AlphaFoldDB" id="A0A9P4V428"/>
<keyword evidence="1" id="KW-0812">Transmembrane</keyword>
<keyword evidence="1" id="KW-1133">Transmembrane helix</keyword>
<name>A0A9P4V428_9PLEO</name>
<keyword evidence="1" id="KW-0472">Membrane</keyword>
<comment type="caution">
    <text evidence="2">The sequence shown here is derived from an EMBL/GenBank/DDBJ whole genome shotgun (WGS) entry which is preliminary data.</text>
</comment>
<proteinExistence type="predicted"/>
<gene>
    <name evidence="2" type="ORF">EJ04DRAFT_508856</name>
</gene>
<evidence type="ECO:0000313" key="3">
    <source>
        <dbReference type="Proteomes" id="UP000799444"/>
    </source>
</evidence>
<keyword evidence="3" id="KW-1185">Reference proteome</keyword>
<evidence type="ECO:0000313" key="2">
    <source>
        <dbReference type="EMBL" id="KAF2739122.1"/>
    </source>
</evidence>
<accession>A0A9P4V428</accession>
<protein>
    <submittedName>
        <fullName evidence="2">Uncharacterized protein</fullName>
    </submittedName>
</protein>
<sequence length="71" mass="8179">MMLRALCDKNLYLSGFPLVVAQGLDILAYPYWLIRLRWSFVSLPPSRETASGIWQATFLVSFEMRCHCVVP</sequence>
<dbReference type="EMBL" id="ML996105">
    <property type="protein sequence ID" value="KAF2739122.1"/>
    <property type="molecule type" value="Genomic_DNA"/>
</dbReference>
<organism evidence="2 3">
    <name type="scientific">Polyplosphaeria fusca</name>
    <dbReference type="NCBI Taxonomy" id="682080"/>
    <lineage>
        <taxon>Eukaryota</taxon>
        <taxon>Fungi</taxon>
        <taxon>Dikarya</taxon>
        <taxon>Ascomycota</taxon>
        <taxon>Pezizomycotina</taxon>
        <taxon>Dothideomycetes</taxon>
        <taxon>Pleosporomycetidae</taxon>
        <taxon>Pleosporales</taxon>
        <taxon>Tetraplosphaeriaceae</taxon>
        <taxon>Polyplosphaeria</taxon>
    </lineage>
</organism>
<dbReference type="Proteomes" id="UP000799444">
    <property type="component" value="Unassembled WGS sequence"/>
</dbReference>
<evidence type="ECO:0000256" key="1">
    <source>
        <dbReference type="SAM" id="Phobius"/>
    </source>
</evidence>